<dbReference type="RefSeq" id="WP_159964243.1">
    <property type="nucleotide sequence ID" value="NZ_APKE01000010.1"/>
</dbReference>
<name>A0A921NYH7_9RHOB</name>
<evidence type="ECO:0000259" key="2">
    <source>
        <dbReference type="Pfam" id="PF13400"/>
    </source>
</evidence>
<gene>
    <name evidence="3" type="ORF">PMES_00831</name>
</gene>
<dbReference type="InterPro" id="IPR036465">
    <property type="entry name" value="vWFA_dom_sf"/>
</dbReference>
<protein>
    <submittedName>
        <fullName evidence="3">Membrane protein</fullName>
    </submittedName>
</protein>
<keyword evidence="4" id="KW-1185">Reference proteome</keyword>
<sequence>MRRSTARRTRHDARRMAAGMRGGAILRAAADERGSITILALFFFVCILVVGGVSVDMMIYENQRVRLQNVADRAALAAADMQQTLPPQTVVRSYFERAGLADKLTGITVVNAFNERAVTVTTSDEMPTIFMNMTGTPTLRHNILASAREGIEKIEISMVLDVSGSMGWPSASAGGATRLSDMKDAASTFVDLIHGSAASDGATVSLVPYSTQVNAGAEILSRMNVTAEHGFSHCIEFGAADFLLPGILTERLYQRAGHFDMWSDRSTPWRRVCPTGEVNRISALMNDPAAVKARIAALEADGQTSIETGLKWGALMLDPGFRTVSASLPEVAPENRDRPYDYGQRGATKFLVLLTDGINTAHKRLNAGFLGGPSIAWRYEPQGEPLETLFADKVKFSRSDTLAGPVISLARPEIGDADGDGIPLEPFWLPRTVTREGEVIEAQFVSAPFGTQLSLSKSLPDTNLPPYQVRQLDWPELWAQMPVKHFAERYIREIADSRTERDLFYAAAWRDVGGTEKNLRMSEICGALRSTGVTVFVVGFEVEDAAVPVLETCASTPNHFVRADSTDLTQAFSAIASNITTLRLTQ</sequence>
<dbReference type="EMBL" id="APKE01000010">
    <property type="protein sequence ID" value="KAF0677034.1"/>
    <property type="molecule type" value="Genomic_DNA"/>
</dbReference>
<accession>A0A921NYH7</accession>
<organism evidence="3 4">
    <name type="scientific">Profundibacterium mesophilum KAUST100406-0324</name>
    <dbReference type="NCBI Taxonomy" id="1037889"/>
    <lineage>
        <taxon>Bacteria</taxon>
        <taxon>Pseudomonadati</taxon>
        <taxon>Pseudomonadota</taxon>
        <taxon>Alphaproteobacteria</taxon>
        <taxon>Rhodobacterales</taxon>
        <taxon>Roseobacteraceae</taxon>
        <taxon>Profundibacterium</taxon>
    </lineage>
</organism>
<dbReference type="Proteomes" id="UP000698242">
    <property type="component" value="Unassembled WGS sequence"/>
</dbReference>
<evidence type="ECO:0000256" key="1">
    <source>
        <dbReference type="SAM" id="Phobius"/>
    </source>
</evidence>
<dbReference type="Gene3D" id="3.40.50.410">
    <property type="entry name" value="von Willebrand factor, type A domain"/>
    <property type="match status" value="1"/>
</dbReference>
<comment type="caution">
    <text evidence="3">The sequence shown here is derived from an EMBL/GenBank/DDBJ whole genome shotgun (WGS) entry which is preliminary data.</text>
</comment>
<feature type="domain" description="Putative Flp pilus-assembly TadG-like N-terminal" evidence="2">
    <location>
        <begin position="34"/>
        <end position="80"/>
    </location>
</feature>
<proteinExistence type="predicted"/>
<dbReference type="InterPro" id="IPR028087">
    <property type="entry name" value="Tad_N"/>
</dbReference>
<keyword evidence="1" id="KW-1133">Transmembrane helix</keyword>
<keyword evidence="1" id="KW-0812">Transmembrane</keyword>
<keyword evidence="1" id="KW-0472">Membrane</keyword>
<feature type="transmembrane region" description="Helical" evidence="1">
    <location>
        <begin position="36"/>
        <end position="60"/>
    </location>
</feature>
<dbReference type="AlphaFoldDB" id="A0A921NYH7"/>
<reference evidence="3" key="1">
    <citation type="submission" date="2013-03" db="EMBL/GenBank/DDBJ databases">
        <title>Genome Sequence of the Profundibacterium mesophilum strain KAUST100406-0324T from Red Sea, a novel genus in the family Rhodobacteraceae.</title>
        <authorList>
            <person name="Essack M."/>
            <person name="Alam I."/>
            <person name="Lafi F."/>
            <person name="Alawi W."/>
            <person name="Kamanu F."/>
            <person name="Al-Suwailem A."/>
            <person name="Lee O.O."/>
            <person name="Xu Y."/>
            <person name="Bajic V."/>
            <person name="Qian P.-Y."/>
            <person name="Archer J."/>
        </authorList>
    </citation>
    <scope>NUCLEOTIDE SEQUENCE</scope>
    <source>
        <strain evidence="3">KAUST100406-0324</strain>
    </source>
</reference>
<dbReference type="SUPFAM" id="SSF53300">
    <property type="entry name" value="vWA-like"/>
    <property type="match status" value="1"/>
</dbReference>
<evidence type="ECO:0000313" key="3">
    <source>
        <dbReference type="EMBL" id="KAF0677034.1"/>
    </source>
</evidence>
<dbReference type="OrthoDB" id="7522752at2"/>
<dbReference type="Pfam" id="PF13400">
    <property type="entry name" value="Tad"/>
    <property type="match status" value="1"/>
</dbReference>
<evidence type="ECO:0000313" key="4">
    <source>
        <dbReference type="Proteomes" id="UP000698242"/>
    </source>
</evidence>